<dbReference type="PANTHER" id="PTHR30346">
    <property type="entry name" value="TRANSCRIPTIONAL DUAL REGULATOR HCAR-RELATED"/>
    <property type="match status" value="1"/>
</dbReference>
<dbReference type="SUPFAM" id="SSF53850">
    <property type="entry name" value="Periplasmic binding protein-like II"/>
    <property type="match status" value="1"/>
</dbReference>
<evidence type="ECO:0000256" key="2">
    <source>
        <dbReference type="ARBA" id="ARBA00023015"/>
    </source>
</evidence>
<organism evidence="6 7">
    <name type="scientific">Streptomyces yunnanensis</name>
    <dbReference type="NCBI Taxonomy" id="156453"/>
    <lineage>
        <taxon>Bacteria</taxon>
        <taxon>Bacillati</taxon>
        <taxon>Actinomycetota</taxon>
        <taxon>Actinomycetes</taxon>
        <taxon>Kitasatosporales</taxon>
        <taxon>Streptomycetaceae</taxon>
        <taxon>Streptomyces</taxon>
    </lineage>
</organism>
<dbReference type="Gene3D" id="1.10.10.10">
    <property type="entry name" value="Winged helix-like DNA-binding domain superfamily/Winged helix DNA-binding domain"/>
    <property type="match status" value="1"/>
</dbReference>
<evidence type="ECO:0000256" key="1">
    <source>
        <dbReference type="ARBA" id="ARBA00009437"/>
    </source>
</evidence>
<dbReference type="SUPFAM" id="SSF46785">
    <property type="entry name" value="Winged helix' DNA-binding domain"/>
    <property type="match status" value="1"/>
</dbReference>
<dbReference type="InterPro" id="IPR000847">
    <property type="entry name" value="LysR_HTH_N"/>
</dbReference>
<keyword evidence="4" id="KW-0804">Transcription</keyword>
<evidence type="ECO:0000313" key="6">
    <source>
        <dbReference type="EMBL" id="WEB39048.1"/>
    </source>
</evidence>
<dbReference type="InterPro" id="IPR036390">
    <property type="entry name" value="WH_DNA-bd_sf"/>
</dbReference>
<sequence length="285" mass="30733">MDELTGIGIRQLSYFAEVAEAGTVTAAAEQLHIAQPSLSQQIRALERRVGTPLFHRRPQGMELTDSGRVLLEGVQRAFAELTSAVAAARGLPRQALVGVCSGVPETVLRSAEAALHEHGPLHLSLERVSSQDQVGLLRRGDLAFGLLRLPVDRTALTVRVISDEPLGVVVGSAHRLAARTALTWDDLADQQLLWFPAGRAPGYASQVLAQLAEHGWSPVLVSVDHSSHTLFRHTLSGRSDLVALRPRHAVADDPGLAWRPVGPRAPRERLALTALRDGPWAKLIG</sequence>
<keyword evidence="3" id="KW-0238">DNA-binding</keyword>
<accession>A0ABY8A2N4</accession>
<dbReference type="EMBL" id="CP095749">
    <property type="protein sequence ID" value="WEB39048.1"/>
    <property type="molecule type" value="Genomic_DNA"/>
</dbReference>
<name>A0ABY8A2N4_9ACTN</name>
<evidence type="ECO:0000259" key="5">
    <source>
        <dbReference type="PROSITE" id="PS50931"/>
    </source>
</evidence>
<dbReference type="Pfam" id="PF00126">
    <property type="entry name" value="HTH_1"/>
    <property type="match status" value="1"/>
</dbReference>
<reference evidence="6 7" key="1">
    <citation type="submission" date="2022-03" db="EMBL/GenBank/DDBJ databases">
        <title>Streptomyces yunnanensis P86,complete genome.</title>
        <authorList>
            <person name="Chen S."/>
            <person name="Zhang Q."/>
        </authorList>
    </citation>
    <scope>NUCLEOTIDE SEQUENCE [LARGE SCALE GENOMIC DNA]</scope>
    <source>
        <strain evidence="6 7">P86</strain>
    </source>
</reference>
<feature type="domain" description="HTH lysR-type" evidence="5">
    <location>
        <begin position="7"/>
        <end position="64"/>
    </location>
</feature>
<evidence type="ECO:0000313" key="7">
    <source>
        <dbReference type="Proteomes" id="UP001218629"/>
    </source>
</evidence>
<dbReference type="CDD" id="cd08414">
    <property type="entry name" value="PBP2_LTTR_aromatics_like"/>
    <property type="match status" value="1"/>
</dbReference>
<dbReference type="RefSeq" id="WP_275306705.1">
    <property type="nucleotide sequence ID" value="NZ_CP095749.1"/>
</dbReference>
<dbReference type="PANTHER" id="PTHR30346:SF28">
    <property type="entry name" value="HTH-TYPE TRANSCRIPTIONAL REGULATOR CYNR"/>
    <property type="match status" value="1"/>
</dbReference>
<dbReference type="InterPro" id="IPR005119">
    <property type="entry name" value="LysR_subst-bd"/>
</dbReference>
<keyword evidence="7" id="KW-1185">Reference proteome</keyword>
<comment type="similarity">
    <text evidence="1">Belongs to the LysR transcriptional regulatory family.</text>
</comment>
<dbReference type="InterPro" id="IPR036388">
    <property type="entry name" value="WH-like_DNA-bd_sf"/>
</dbReference>
<dbReference type="PRINTS" id="PR00039">
    <property type="entry name" value="HTHLYSR"/>
</dbReference>
<dbReference type="PROSITE" id="PS50931">
    <property type="entry name" value="HTH_LYSR"/>
    <property type="match status" value="1"/>
</dbReference>
<proteinExistence type="inferred from homology"/>
<keyword evidence="2" id="KW-0805">Transcription regulation</keyword>
<dbReference type="Pfam" id="PF03466">
    <property type="entry name" value="LysR_substrate"/>
    <property type="match status" value="1"/>
</dbReference>
<gene>
    <name evidence="6" type="ORF">MOV08_06855</name>
</gene>
<protein>
    <submittedName>
        <fullName evidence="6">LysR family transcriptional regulator</fullName>
    </submittedName>
</protein>
<dbReference type="Proteomes" id="UP001218629">
    <property type="component" value="Chromosome"/>
</dbReference>
<evidence type="ECO:0000256" key="4">
    <source>
        <dbReference type="ARBA" id="ARBA00023163"/>
    </source>
</evidence>
<dbReference type="Gene3D" id="3.40.190.10">
    <property type="entry name" value="Periplasmic binding protein-like II"/>
    <property type="match status" value="2"/>
</dbReference>
<evidence type="ECO:0000256" key="3">
    <source>
        <dbReference type="ARBA" id="ARBA00023125"/>
    </source>
</evidence>